<feature type="domain" description="N-acetyltransferase" evidence="1">
    <location>
        <begin position="25"/>
        <end position="167"/>
    </location>
</feature>
<protein>
    <submittedName>
        <fullName evidence="2">Predicted acetyltransferase</fullName>
    </submittedName>
</protein>
<dbReference type="InterPro" id="IPR016181">
    <property type="entry name" value="Acyl_CoA_acyltransferase"/>
</dbReference>
<gene>
    <name evidence="2" type="ORF">SAMN05421807_110108</name>
</gene>
<dbReference type="Pfam" id="PF00583">
    <property type="entry name" value="Acetyltransf_1"/>
    <property type="match status" value="1"/>
</dbReference>
<dbReference type="PANTHER" id="PTHR39173:SF1">
    <property type="entry name" value="ACETYLTRANSFERASE"/>
    <property type="match status" value="1"/>
</dbReference>
<keyword evidence="3" id="KW-1185">Reference proteome</keyword>
<organism evidence="2 3">
    <name type="scientific">Virgibacillus chiguensis</name>
    <dbReference type="NCBI Taxonomy" id="411959"/>
    <lineage>
        <taxon>Bacteria</taxon>
        <taxon>Bacillati</taxon>
        <taxon>Bacillota</taxon>
        <taxon>Bacilli</taxon>
        <taxon>Bacillales</taxon>
        <taxon>Bacillaceae</taxon>
        <taxon>Virgibacillus</taxon>
    </lineage>
</organism>
<dbReference type="EMBL" id="FQXD01000010">
    <property type="protein sequence ID" value="SHH65766.1"/>
    <property type="molecule type" value="Genomic_DNA"/>
</dbReference>
<evidence type="ECO:0000259" key="1">
    <source>
        <dbReference type="PROSITE" id="PS51186"/>
    </source>
</evidence>
<dbReference type="InterPro" id="IPR000182">
    <property type="entry name" value="GNAT_dom"/>
</dbReference>
<evidence type="ECO:0000313" key="2">
    <source>
        <dbReference type="EMBL" id="SHH65766.1"/>
    </source>
</evidence>
<dbReference type="OrthoDB" id="9797989at2"/>
<name>A0A1M5US63_9BACI</name>
<evidence type="ECO:0000313" key="3">
    <source>
        <dbReference type="Proteomes" id="UP000184079"/>
    </source>
</evidence>
<sequence length="167" mass="19047">MQLVTPSLKWESEHQAYCKEWGSSKMIPNSFSLDGYTDYSVYLKALRLKQKGSEHWVPNSNYFLVNGEQKIVAMVSIRHELNDFLWREGGHIGYSVRPSQRRKGYGARILEEALAKCKQLELGDILVTCAATNVGSAKVIMHNGGVEAESHRDENDLETRRFWIKNG</sequence>
<reference evidence="3" key="1">
    <citation type="submission" date="2016-11" db="EMBL/GenBank/DDBJ databases">
        <authorList>
            <person name="Varghese N."/>
            <person name="Submissions S."/>
        </authorList>
    </citation>
    <scope>NUCLEOTIDE SEQUENCE [LARGE SCALE GENOMIC DNA]</scope>
    <source>
        <strain evidence="3">CGMCC 1.6496</strain>
    </source>
</reference>
<dbReference type="SUPFAM" id="SSF55729">
    <property type="entry name" value="Acyl-CoA N-acyltransferases (Nat)"/>
    <property type="match status" value="1"/>
</dbReference>
<dbReference type="PROSITE" id="PS51186">
    <property type="entry name" value="GNAT"/>
    <property type="match status" value="1"/>
</dbReference>
<accession>A0A1M5US63</accession>
<dbReference type="GO" id="GO:0016747">
    <property type="term" value="F:acyltransferase activity, transferring groups other than amino-acyl groups"/>
    <property type="evidence" value="ECO:0007669"/>
    <property type="project" value="InterPro"/>
</dbReference>
<dbReference type="CDD" id="cd04301">
    <property type="entry name" value="NAT_SF"/>
    <property type="match status" value="1"/>
</dbReference>
<dbReference type="RefSeq" id="WP_073009785.1">
    <property type="nucleotide sequence ID" value="NZ_FQXD01000010.1"/>
</dbReference>
<dbReference type="PANTHER" id="PTHR39173">
    <property type="entry name" value="ACETYLTRANSFERASE"/>
    <property type="match status" value="1"/>
</dbReference>
<dbReference type="Gene3D" id="3.40.630.30">
    <property type="match status" value="1"/>
</dbReference>
<dbReference type="AlphaFoldDB" id="A0A1M5US63"/>
<proteinExistence type="predicted"/>
<dbReference type="Proteomes" id="UP000184079">
    <property type="component" value="Unassembled WGS sequence"/>
</dbReference>
<keyword evidence="2" id="KW-0808">Transferase</keyword>